<evidence type="ECO:0000313" key="2">
    <source>
        <dbReference type="Proteomes" id="UP000189796"/>
    </source>
</evidence>
<accession>A0A1M5NHE2</accession>
<reference evidence="1 2" key="1">
    <citation type="submission" date="2016-11" db="EMBL/GenBank/DDBJ databases">
        <authorList>
            <person name="Jaros S."/>
            <person name="Januszkiewicz K."/>
            <person name="Wedrychowicz H."/>
        </authorList>
    </citation>
    <scope>NUCLEOTIDE SEQUENCE [LARGE SCALE GENOMIC DNA]</scope>
    <source>
        <strain evidence="1 2">GAS138</strain>
    </source>
</reference>
<dbReference type="AlphaFoldDB" id="A0A1M5NHE2"/>
<dbReference type="OrthoDB" id="9901631at2"/>
<dbReference type="Proteomes" id="UP000189796">
    <property type="component" value="Chromosome I"/>
</dbReference>
<evidence type="ECO:0000313" key="1">
    <source>
        <dbReference type="EMBL" id="SHG88996.1"/>
    </source>
</evidence>
<protein>
    <submittedName>
        <fullName evidence="1">Uncharacterized protein</fullName>
    </submittedName>
</protein>
<gene>
    <name evidence="1" type="ORF">SAMN05443248_3000</name>
</gene>
<organism evidence="1 2">
    <name type="scientific">Bradyrhizobium erythrophlei</name>
    <dbReference type="NCBI Taxonomy" id="1437360"/>
    <lineage>
        <taxon>Bacteria</taxon>
        <taxon>Pseudomonadati</taxon>
        <taxon>Pseudomonadota</taxon>
        <taxon>Alphaproteobacteria</taxon>
        <taxon>Hyphomicrobiales</taxon>
        <taxon>Nitrobacteraceae</taxon>
        <taxon>Bradyrhizobium</taxon>
    </lineage>
</organism>
<proteinExistence type="predicted"/>
<dbReference type="EMBL" id="LT670817">
    <property type="protein sequence ID" value="SHG88996.1"/>
    <property type="molecule type" value="Genomic_DNA"/>
</dbReference>
<dbReference type="RefSeq" id="WP_079601938.1">
    <property type="nucleotide sequence ID" value="NZ_LT670817.1"/>
</dbReference>
<sequence length="73" mass="8364">MTRLISRDPFARQELHRESVLAPAHSCDWCGSYRGKTADKNTMFRYSTETDGGRKFTHPGLFCSKTCFTSYHA</sequence>
<name>A0A1M5NHE2_9BRAD</name>